<keyword evidence="1" id="KW-0812">Transmembrane</keyword>
<feature type="transmembrane region" description="Helical" evidence="1">
    <location>
        <begin position="132"/>
        <end position="152"/>
    </location>
</feature>
<proteinExistence type="predicted"/>
<accession>A0A381CCL7</accession>
<keyword evidence="1" id="KW-1133">Transmembrane helix</keyword>
<dbReference type="AlphaFoldDB" id="A0A381CCL7"/>
<gene>
    <name evidence="2" type="ORF">NCTC12119_04150</name>
</gene>
<feature type="transmembrane region" description="Helical" evidence="1">
    <location>
        <begin position="46"/>
        <end position="68"/>
    </location>
</feature>
<feature type="transmembrane region" description="Helical" evidence="1">
    <location>
        <begin position="99"/>
        <end position="120"/>
    </location>
</feature>
<evidence type="ECO:0000256" key="1">
    <source>
        <dbReference type="SAM" id="Phobius"/>
    </source>
</evidence>
<sequence length="180" mass="20526">MQSGKNKNIDLLNGRLLVGLFACMVYRVVSISLATIYTHFFVPHKIYISTNLSVFYSYLFLAAFIFIVTVISKQSIGIAVAICSTLVLGGGIFNEGLPYRALLFIFAAALAYSFVFICNFQFKQSISGFSKCIRYLKTILLVIYPVCLFFEQEMFRRVSIFIACIIALFFFISWMNRKLQ</sequence>
<dbReference type="Proteomes" id="UP000255528">
    <property type="component" value="Unassembled WGS sequence"/>
</dbReference>
<evidence type="ECO:0000313" key="3">
    <source>
        <dbReference type="Proteomes" id="UP000255528"/>
    </source>
</evidence>
<name>A0A381CCL7_9ENTR</name>
<evidence type="ECO:0000313" key="2">
    <source>
        <dbReference type="EMBL" id="SUW65594.1"/>
    </source>
</evidence>
<protein>
    <submittedName>
        <fullName evidence="2">Uncharacterized protein</fullName>
    </submittedName>
</protein>
<feature type="transmembrane region" description="Helical" evidence="1">
    <location>
        <begin position="158"/>
        <end position="175"/>
    </location>
</feature>
<feature type="transmembrane region" description="Helical" evidence="1">
    <location>
        <begin position="75"/>
        <end position="93"/>
    </location>
</feature>
<reference evidence="2 3" key="1">
    <citation type="submission" date="2018-06" db="EMBL/GenBank/DDBJ databases">
        <authorList>
            <consortium name="Pathogen Informatics"/>
            <person name="Doyle S."/>
        </authorList>
    </citation>
    <scope>NUCLEOTIDE SEQUENCE [LARGE SCALE GENOMIC DNA]</scope>
    <source>
        <strain evidence="2 3">NCTC12119</strain>
    </source>
</reference>
<keyword evidence="1" id="KW-0472">Membrane</keyword>
<organism evidence="2 3">
    <name type="scientific">Buttiauxella agrestis</name>
    <dbReference type="NCBI Taxonomy" id="82977"/>
    <lineage>
        <taxon>Bacteria</taxon>
        <taxon>Pseudomonadati</taxon>
        <taxon>Pseudomonadota</taxon>
        <taxon>Gammaproteobacteria</taxon>
        <taxon>Enterobacterales</taxon>
        <taxon>Enterobacteriaceae</taxon>
        <taxon>Buttiauxella</taxon>
    </lineage>
</organism>
<feature type="transmembrane region" description="Helical" evidence="1">
    <location>
        <begin position="12"/>
        <end position="40"/>
    </location>
</feature>
<dbReference type="EMBL" id="UIGI01000001">
    <property type="protein sequence ID" value="SUW65594.1"/>
    <property type="molecule type" value="Genomic_DNA"/>
</dbReference>